<dbReference type="InterPro" id="IPR013216">
    <property type="entry name" value="Methyltransf_11"/>
</dbReference>
<protein>
    <submittedName>
        <fullName evidence="5">Ubiquinone biosynthesis O-methyltransferase, mitochondrial</fullName>
        <ecNumber evidence="5">2.1.1.222</ecNumber>
    </submittedName>
</protein>
<dbReference type="PANTHER" id="PTHR43464:SF19">
    <property type="entry name" value="UBIQUINONE BIOSYNTHESIS O-METHYLTRANSFERASE, MITOCHONDRIAL"/>
    <property type="match status" value="1"/>
</dbReference>
<proteinExistence type="predicted"/>
<keyword evidence="1 5" id="KW-0489">Methyltransferase</keyword>
<dbReference type="GO" id="GO:0032259">
    <property type="term" value="P:methylation"/>
    <property type="evidence" value="ECO:0007669"/>
    <property type="project" value="UniProtKB-KW"/>
</dbReference>
<dbReference type="SUPFAM" id="SSF53335">
    <property type="entry name" value="S-adenosyl-L-methionine-dependent methyltransferases"/>
    <property type="match status" value="1"/>
</dbReference>
<accession>A0A9E6Y3D1</accession>
<dbReference type="AlphaFoldDB" id="A0A9E6Y3D1"/>
<dbReference type="InterPro" id="IPR029063">
    <property type="entry name" value="SAM-dependent_MTases_sf"/>
</dbReference>
<dbReference type="PANTHER" id="PTHR43464">
    <property type="entry name" value="METHYLTRANSFERASE"/>
    <property type="match status" value="1"/>
</dbReference>
<keyword evidence="3" id="KW-0949">S-adenosyl-L-methionine</keyword>
<sequence>MTSAKEATERAAPRDRGGDVHLRAGAQMREYEAAVHRIAADGPAKLLDWGCGFGQISHMLKARGLDVTSIEWNPEIDEGTVRPAARYPDVLVRYTREPVRLPYDDGRFDAVLSMGVLEHVQEPGASLDELHRVLRPGGTLYVYKLPNRRSYLERLARRAGLYYHGQLEHDALYTMSTARALVMAHGFRVTELRLANMLPLTLTAGWAERGAGAIWGAGRALSAVPLLNRVATNVELVATRLP</sequence>
<evidence type="ECO:0000259" key="4">
    <source>
        <dbReference type="Pfam" id="PF08241"/>
    </source>
</evidence>
<evidence type="ECO:0000313" key="5">
    <source>
        <dbReference type="EMBL" id="UGS38707.1"/>
    </source>
</evidence>
<dbReference type="Gene3D" id="3.40.50.150">
    <property type="entry name" value="Vaccinia Virus protein VP39"/>
    <property type="match status" value="1"/>
</dbReference>
<dbReference type="EMBL" id="CP087164">
    <property type="protein sequence ID" value="UGS38707.1"/>
    <property type="molecule type" value="Genomic_DNA"/>
</dbReference>
<dbReference type="GO" id="GO:0008757">
    <property type="term" value="F:S-adenosylmethionine-dependent methyltransferase activity"/>
    <property type="evidence" value="ECO:0007669"/>
    <property type="project" value="InterPro"/>
</dbReference>
<evidence type="ECO:0000256" key="3">
    <source>
        <dbReference type="ARBA" id="ARBA00022691"/>
    </source>
</evidence>
<dbReference type="KEGG" id="sbae:DSM104329_05137"/>
<dbReference type="Proteomes" id="UP001162834">
    <property type="component" value="Chromosome"/>
</dbReference>
<dbReference type="GO" id="GO:0102208">
    <property type="term" value="F:2-polyprenyl-6-hydroxyphenol methylase activity"/>
    <property type="evidence" value="ECO:0007669"/>
    <property type="project" value="UniProtKB-EC"/>
</dbReference>
<dbReference type="CDD" id="cd02440">
    <property type="entry name" value="AdoMet_MTases"/>
    <property type="match status" value="1"/>
</dbReference>
<feature type="domain" description="Methyltransferase type 11" evidence="4">
    <location>
        <begin position="47"/>
        <end position="142"/>
    </location>
</feature>
<keyword evidence="5" id="KW-0830">Ubiquinone</keyword>
<name>A0A9E6Y3D1_9ACTN</name>
<evidence type="ECO:0000256" key="1">
    <source>
        <dbReference type="ARBA" id="ARBA00022603"/>
    </source>
</evidence>
<dbReference type="RefSeq" id="WP_259312723.1">
    <property type="nucleotide sequence ID" value="NZ_CP087164.1"/>
</dbReference>
<evidence type="ECO:0000313" key="6">
    <source>
        <dbReference type="Proteomes" id="UP001162834"/>
    </source>
</evidence>
<evidence type="ECO:0000256" key="2">
    <source>
        <dbReference type="ARBA" id="ARBA00022679"/>
    </source>
</evidence>
<reference evidence="5" key="1">
    <citation type="journal article" date="2022" name="Int. J. Syst. Evol. Microbiol.">
        <title>Pseudomonas aegrilactucae sp. nov. and Pseudomonas morbosilactucae sp. nov., pathogens causing bacterial rot of lettuce in Japan.</title>
        <authorList>
            <person name="Sawada H."/>
            <person name="Fujikawa T."/>
            <person name="Satou M."/>
        </authorList>
    </citation>
    <scope>NUCLEOTIDE SEQUENCE</scope>
    <source>
        <strain evidence="5">0166_1</strain>
    </source>
</reference>
<gene>
    <name evidence="5" type="ORF">DSM104329_05137</name>
</gene>
<organism evidence="5 6">
    <name type="scientific">Capillimicrobium parvum</name>
    <dbReference type="NCBI Taxonomy" id="2884022"/>
    <lineage>
        <taxon>Bacteria</taxon>
        <taxon>Bacillati</taxon>
        <taxon>Actinomycetota</taxon>
        <taxon>Thermoleophilia</taxon>
        <taxon>Solirubrobacterales</taxon>
        <taxon>Capillimicrobiaceae</taxon>
        <taxon>Capillimicrobium</taxon>
    </lineage>
</organism>
<dbReference type="Pfam" id="PF08241">
    <property type="entry name" value="Methyltransf_11"/>
    <property type="match status" value="1"/>
</dbReference>
<keyword evidence="2 5" id="KW-0808">Transferase</keyword>
<keyword evidence="6" id="KW-1185">Reference proteome</keyword>
<dbReference type="EC" id="2.1.1.222" evidence="5"/>